<keyword evidence="3 5" id="KW-0175">Coiled coil</keyword>
<feature type="coiled-coil region" evidence="5">
    <location>
        <begin position="425"/>
        <end position="452"/>
    </location>
</feature>
<dbReference type="GO" id="GO:0071973">
    <property type="term" value="P:bacterial-type flagellum-dependent cell motility"/>
    <property type="evidence" value="ECO:0007669"/>
    <property type="project" value="TreeGrafter"/>
</dbReference>
<dbReference type="PANTHER" id="PTHR30288:SF0">
    <property type="entry name" value="FLAGELLAR HOOK-ASSOCIATED PROTEIN 2"/>
    <property type="match status" value="1"/>
</dbReference>
<organism evidence="8 9">
    <name type="scientific">Bacillus cereus</name>
    <dbReference type="NCBI Taxonomy" id="1396"/>
    <lineage>
        <taxon>Bacteria</taxon>
        <taxon>Bacillati</taxon>
        <taxon>Bacillota</taxon>
        <taxon>Bacilli</taxon>
        <taxon>Bacillales</taxon>
        <taxon>Bacillaceae</taxon>
        <taxon>Bacillus</taxon>
        <taxon>Bacillus cereus group</taxon>
    </lineage>
</organism>
<dbReference type="InterPro" id="IPR010809">
    <property type="entry name" value="FliD_C"/>
</dbReference>
<dbReference type="NCBIfam" id="NF005281">
    <property type="entry name" value="PRK06798.1"/>
    <property type="match status" value="1"/>
</dbReference>
<evidence type="ECO:0000259" key="7">
    <source>
        <dbReference type="Pfam" id="PF07195"/>
    </source>
</evidence>
<comment type="caution">
    <text evidence="8">The sequence shown here is derived from an EMBL/GenBank/DDBJ whole genome shotgun (WGS) entry which is preliminary data.</text>
</comment>
<evidence type="ECO:0000256" key="5">
    <source>
        <dbReference type="RuleBase" id="RU362066"/>
    </source>
</evidence>
<evidence type="ECO:0000256" key="2">
    <source>
        <dbReference type="ARBA" id="ARBA00011255"/>
    </source>
</evidence>
<dbReference type="GO" id="GO:0007155">
    <property type="term" value="P:cell adhesion"/>
    <property type="evidence" value="ECO:0007669"/>
    <property type="project" value="InterPro"/>
</dbReference>
<gene>
    <name evidence="8" type="primary">fliD</name>
    <name evidence="8" type="ORF">BW892_11190</name>
</gene>
<dbReference type="GO" id="GO:0009424">
    <property type="term" value="C:bacterial-type flagellum hook"/>
    <property type="evidence" value="ECO:0007669"/>
    <property type="project" value="UniProtKB-UniRule"/>
</dbReference>
<keyword evidence="5" id="KW-0964">Secreted</keyword>
<dbReference type="AlphaFoldDB" id="A0A1S9UYL9"/>
<feature type="domain" description="Flagellar hook-associated protein 2 N-terminal" evidence="6">
    <location>
        <begin position="22"/>
        <end position="115"/>
    </location>
</feature>
<sequence length="459" mass="51044">MGTAVSNLGGRQQIWNLGNNIIDTSNLVNLEIQALEMKKTPYNNQKQTLSNERNIYASMKKEFNSFVQVFKDMYAFKGNEKKTALSKEGFVTAQADASAIAGTYNITVEKVAERHQITTRPVDLSDPKNPKNKINLDAKIEKDVAFEINGKEVQVSKDMTYKDLVNKINNGNYGVSVYSLGGQLFFTSTTAGEKGAINLVDGQEGFLEEIGLVKSSIDEEKNKVFTVAHEITEATNAEYTINGIKETSTSNKIDTIPGLTINLEKATSDPIKITIEDSNVKDSIDLIKKMKDEYNKAIGNLDLFAGENGAMQGNNISFSLSNTMTSLFKHSQDDKYLFSFGIQIDKTGKMTLDEEKLKTAFKENPESAKQFFFGLNGVGHEMEKKLDGIFGDEGVIGKRSKSIEDQLKDIDKKIATIDVMNKQKQEDIVNKYQKLESTLAELDSQLKTIKAMTKQKSDD</sequence>
<evidence type="ECO:0000313" key="8">
    <source>
        <dbReference type="EMBL" id="OOR27325.1"/>
    </source>
</evidence>
<evidence type="ECO:0000256" key="3">
    <source>
        <dbReference type="ARBA" id="ARBA00023054"/>
    </source>
</evidence>
<proteinExistence type="inferred from homology"/>
<dbReference type="GO" id="GO:0005576">
    <property type="term" value="C:extracellular region"/>
    <property type="evidence" value="ECO:0007669"/>
    <property type="project" value="UniProtKB-SubCell"/>
</dbReference>
<comment type="similarity">
    <text evidence="1 5">Belongs to the FliD family.</text>
</comment>
<dbReference type="PANTHER" id="PTHR30288">
    <property type="entry name" value="FLAGELLAR CAP/ASSEMBLY PROTEIN FLID"/>
    <property type="match status" value="1"/>
</dbReference>
<dbReference type="InterPro" id="IPR003481">
    <property type="entry name" value="FliD_N"/>
</dbReference>
<dbReference type="EMBL" id="MUAL01000015">
    <property type="protein sequence ID" value="OOR27325.1"/>
    <property type="molecule type" value="Genomic_DNA"/>
</dbReference>
<dbReference type="RefSeq" id="WP_078180516.1">
    <property type="nucleotide sequence ID" value="NZ_MUAL01000015.1"/>
</dbReference>
<comment type="function">
    <text evidence="5">Required for morphogenesis and for the elongation of the flagellar filament by facilitating polymerization of the flagellin monomers at the tip of growing filament. Forms a capping structure, which prevents flagellin subunits (transported through the central channel of the flagellum) from leaking out without polymerization at the distal end.</text>
</comment>
<accession>A0A1S9UYL9</accession>
<feature type="domain" description="Flagellar hook-associated protein 2 C-terminal" evidence="7">
    <location>
        <begin position="234"/>
        <end position="443"/>
    </location>
</feature>
<keyword evidence="8" id="KW-0282">Flagellum</keyword>
<evidence type="ECO:0000313" key="9">
    <source>
        <dbReference type="Proteomes" id="UP000191124"/>
    </source>
</evidence>
<name>A0A1S9UYL9_BACCE</name>
<dbReference type="GO" id="GO:0009421">
    <property type="term" value="C:bacterial-type flagellum filament cap"/>
    <property type="evidence" value="ECO:0007669"/>
    <property type="project" value="InterPro"/>
</dbReference>
<dbReference type="Proteomes" id="UP000191124">
    <property type="component" value="Unassembled WGS sequence"/>
</dbReference>
<dbReference type="InterPro" id="IPR040026">
    <property type="entry name" value="FliD"/>
</dbReference>
<protein>
    <recommendedName>
        <fullName evidence="5">Flagellar hook-associated protein 2</fullName>
        <shortName evidence="5">HAP2</shortName>
    </recommendedName>
    <alternativeName>
        <fullName evidence="5">Flagellar cap protein</fullName>
    </alternativeName>
</protein>
<keyword evidence="4 5" id="KW-0975">Bacterial flagellum</keyword>
<dbReference type="Pfam" id="PF07195">
    <property type="entry name" value="FliD_C"/>
    <property type="match status" value="1"/>
</dbReference>
<evidence type="ECO:0000259" key="6">
    <source>
        <dbReference type="Pfam" id="PF02465"/>
    </source>
</evidence>
<keyword evidence="8" id="KW-0969">Cilium</keyword>
<comment type="subcellular location">
    <subcellularLocation>
        <location evidence="5">Secreted</location>
    </subcellularLocation>
    <subcellularLocation>
        <location evidence="5">Bacterial flagellum</location>
    </subcellularLocation>
</comment>
<evidence type="ECO:0000256" key="1">
    <source>
        <dbReference type="ARBA" id="ARBA00009764"/>
    </source>
</evidence>
<evidence type="ECO:0000256" key="4">
    <source>
        <dbReference type="ARBA" id="ARBA00023143"/>
    </source>
</evidence>
<reference evidence="8 9" key="1">
    <citation type="submission" date="2017-01" db="EMBL/GenBank/DDBJ databases">
        <title>Bacillus cereus isolates.</title>
        <authorList>
            <person name="Beno S.M."/>
        </authorList>
    </citation>
    <scope>NUCLEOTIDE SEQUENCE [LARGE SCALE GENOMIC DNA]</scope>
    <source>
        <strain evidence="8 9">FSL M7-1219</strain>
    </source>
</reference>
<dbReference type="Pfam" id="PF02465">
    <property type="entry name" value="FliD_N"/>
    <property type="match status" value="1"/>
</dbReference>
<keyword evidence="8" id="KW-0966">Cell projection</keyword>
<comment type="subunit">
    <text evidence="2 5">Homopentamer.</text>
</comment>